<reference evidence="4 5" key="1">
    <citation type="submission" date="2024-11" db="EMBL/GenBank/DDBJ databases">
        <title>Chromosome-level genome assembly of the freshwater bivalve Anodonta woodiana.</title>
        <authorList>
            <person name="Chen X."/>
        </authorList>
    </citation>
    <scope>NUCLEOTIDE SEQUENCE [LARGE SCALE GENOMIC DNA]</scope>
    <source>
        <strain evidence="4">MN2024</strain>
        <tissue evidence="4">Gills</tissue>
    </source>
</reference>
<dbReference type="SUPFAM" id="SSF57414">
    <property type="entry name" value="Hairpin loop containing domain-like"/>
    <property type="match status" value="1"/>
</dbReference>
<feature type="signal peptide" evidence="2">
    <location>
        <begin position="1"/>
        <end position="21"/>
    </location>
</feature>
<keyword evidence="2" id="KW-0732">Signal</keyword>
<dbReference type="CDD" id="cd00037">
    <property type="entry name" value="CLECT"/>
    <property type="match status" value="1"/>
</dbReference>
<evidence type="ECO:0000256" key="2">
    <source>
        <dbReference type="SAM" id="SignalP"/>
    </source>
</evidence>
<keyword evidence="5" id="KW-1185">Reference proteome</keyword>
<evidence type="ECO:0000313" key="4">
    <source>
        <dbReference type="EMBL" id="KAL3889565.1"/>
    </source>
</evidence>
<dbReference type="AlphaFoldDB" id="A0ABD3XTS9"/>
<dbReference type="Pfam" id="PF00024">
    <property type="entry name" value="PAN_1"/>
    <property type="match status" value="1"/>
</dbReference>
<dbReference type="InterPro" id="IPR003609">
    <property type="entry name" value="Pan_app"/>
</dbReference>
<comment type="caution">
    <text evidence="4">The sequence shown here is derived from an EMBL/GenBank/DDBJ whole genome shotgun (WGS) entry which is preliminary data.</text>
</comment>
<name>A0ABD3XTS9_SINWO</name>
<dbReference type="PANTHER" id="PTHR22801">
    <property type="entry name" value="LITHOSTATHINE"/>
    <property type="match status" value="1"/>
</dbReference>
<keyword evidence="1" id="KW-1015">Disulfide bond</keyword>
<dbReference type="PANTHER" id="PTHR22801:SF63">
    <property type="entry name" value="C-TYPE LECTIN DOMAIN-CONTAINING PROTEIN"/>
    <property type="match status" value="1"/>
</dbReference>
<protein>
    <recommendedName>
        <fullName evidence="3">C-type lectin domain-containing protein</fullName>
    </recommendedName>
</protein>
<gene>
    <name evidence="4" type="ORF">ACJMK2_001903</name>
</gene>
<dbReference type="InterPro" id="IPR016187">
    <property type="entry name" value="CTDL_fold"/>
</dbReference>
<dbReference type="Proteomes" id="UP001634394">
    <property type="component" value="Unassembled WGS sequence"/>
</dbReference>
<dbReference type="InterPro" id="IPR001304">
    <property type="entry name" value="C-type_lectin-like"/>
</dbReference>
<feature type="chain" id="PRO_5044852347" description="C-type lectin domain-containing protein" evidence="2">
    <location>
        <begin position="22"/>
        <end position="311"/>
    </location>
</feature>
<dbReference type="InterPro" id="IPR018378">
    <property type="entry name" value="C-type_lectin_CS"/>
</dbReference>
<evidence type="ECO:0000313" key="5">
    <source>
        <dbReference type="Proteomes" id="UP001634394"/>
    </source>
</evidence>
<dbReference type="EMBL" id="JBJQND010000001">
    <property type="protein sequence ID" value="KAL3889565.1"/>
    <property type="molecule type" value="Genomic_DNA"/>
</dbReference>
<dbReference type="InterPro" id="IPR050801">
    <property type="entry name" value="Ca-Dep_Lectins_ImmuneDev"/>
</dbReference>
<evidence type="ECO:0000259" key="3">
    <source>
        <dbReference type="PROSITE" id="PS50041"/>
    </source>
</evidence>
<sequence>MGKREWDSWIVYLLLMKYVFSTNTCESGVSLGELKIGYFLPRSAFSTKYQVSAYQCAIECHLRMKRCKSFNYRRSALSCQLCEKDSGPGGNNLQPKAGSIHSNIDTWKNLPIGPCTSINCSWTERCDSSKNAGETICVPTECPFAELKLGMTIEPSNETSVSTKARRRCRSHDMERAPSNSCDMGYMNISLGGLLFCIKSYSNRTTFDKAMEICESEKAKLLIITTKDQIADINAYLLDDWTYAGISDKREEGTWVGWDGLVVETSWYPGEPSGKRAENCGFIASNKSGLLDNPCDNNYYFICSKTYYGVN</sequence>
<evidence type="ECO:0000256" key="1">
    <source>
        <dbReference type="ARBA" id="ARBA00023157"/>
    </source>
</evidence>
<dbReference type="Pfam" id="PF00059">
    <property type="entry name" value="Lectin_C"/>
    <property type="match status" value="1"/>
</dbReference>
<dbReference type="PROSITE" id="PS00615">
    <property type="entry name" value="C_TYPE_LECTIN_1"/>
    <property type="match status" value="1"/>
</dbReference>
<dbReference type="PROSITE" id="PS50041">
    <property type="entry name" value="C_TYPE_LECTIN_2"/>
    <property type="match status" value="1"/>
</dbReference>
<accession>A0ABD3XTS9</accession>
<dbReference type="SUPFAM" id="SSF56436">
    <property type="entry name" value="C-type lectin-like"/>
    <property type="match status" value="1"/>
</dbReference>
<feature type="domain" description="C-type lectin" evidence="3">
    <location>
        <begin position="197"/>
        <end position="304"/>
    </location>
</feature>
<organism evidence="4 5">
    <name type="scientific">Sinanodonta woodiana</name>
    <name type="common">Chinese pond mussel</name>
    <name type="synonym">Anodonta woodiana</name>
    <dbReference type="NCBI Taxonomy" id="1069815"/>
    <lineage>
        <taxon>Eukaryota</taxon>
        <taxon>Metazoa</taxon>
        <taxon>Spiralia</taxon>
        <taxon>Lophotrochozoa</taxon>
        <taxon>Mollusca</taxon>
        <taxon>Bivalvia</taxon>
        <taxon>Autobranchia</taxon>
        <taxon>Heteroconchia</taxon>
        <taxon>Palaeoheterodonta</taxon>
        <taxon>Unionida</taxon>
        <taxon>Unionoidea</taxon>
        <taxon>Unionidae</taxon>
        <taxon>Unioninae</taxon>
        <taxon>Sinanodonta</taxon>
    </lineage>
</organism>
<dbReference type="InterPro" id="IPR016186">
    <property type="entry name" value="C-type_lectin-like/link_sf"/>
</dbReference>
<dbReference type="Gene3D" id="3.10.100.10">
    <property type="entry name" value="Mannose-Binding Protein A, subunit A"/>
    <property type="match status" value="1"/>
</dbReference>
<dbReference type="SMART" id="SM00034">
    <property type="entry name" value="CLECT"/>
    <property type="match status" value="1"/>
</dbReference>
<proteinExistence type="predicted"/>